<reference evidence="1 2" key="1">
    <citation type="submission" date="2017-06" db="EMBL/GenBank/DDBJ databases">
        <title>Description of Rhodopirellula bahusiensis sp. nov.</title>
        <authorList>
            <person name="Kizina J."/>
            <person name="Harder J."/>
        </authorList>
    </citation>
    <scope>NUCLEOTIDE SEQUENCE [LARGE SCALE GENOMIC DNA]</scope>
    <source>
        <strain evidence="1 2">SWK21</strain>
    </source>
</reference>
<dbReference type="EMBL" id="NIZW01000059">
    <property type="protein sequence ID" value="PHQ31374.1"/>
    <property type="molecule type" value="Genomic_DNA"/>
</dbReference>
<evidence type="ECO:0000313" key="2">
    <source>
        <dbReference type="Proteomes" id="UP000225740"/>
    </source>
</evidence>
<dbReference type="AlphaFoldDB" id="A0A2G1VX66"/>
<proteinExistence type="predicted"/>
<protein>
    <submittedName>
        <fullName evidence="1">Uncharacterized protein</fullName>
    </submittedName>
</protein>
<gene>
    <name evidence="1" type="ORF">CEE69_31450</name>
</gene>
<sequence>MWLGLAYAAGCGWILAYAAGWDWILAYAAGCEWILVYAAGCDWMLAYAAGWEGGFSGWKPRPLGLQNDGVSDLLRWQVG</sequence>
<comment type="caution">
    <text evidence="1">The sequence shown here is derived from an EMBL/GenBank/DDBJ whole genome shotgun (WGS) entry which is preliminary data.</text>
</comment>
<organism evidence="1 2">
    <name type="scientific">Rhodopirellula bahusiensis</name>
    <dbReference type="NCBI Taxonomy" id="2014065"/>
    <lineage>
        <taxon>Bacteria</taxon>
        <taxon>Pseudomonadati</taxon>
        <taxon>Planctomycetota</taxon>
        <taxon>Planctomycetia</taxon>
        <taxon>Pirellulales</taxon>
        <taxon>Pirellulaceae</taxon>
        <taxon>Rhodopirellula</taxon>
    </lineage>
</organism>
<evidence type="ECO:0000313" key="1">
    <source>
        <dbReference type="EMBL" id="PHQ31374.1"/>
    </source>
</evidence>
<dbReference type="Proteomes" id="UP000225740">
    <property type="component" value="Unassembled WGS sequence"/>
</dbReference>
<keyword evidence="2" id="KW-1185">Reference proteome</keyword>
<name>A0A2G1VX66_9BACT</name>
<accession>A0A2G1VX66</accession>